<keyword evidence="3" id="KW-1185">Reference proteome</keyword>
<dbReference type="RefSeq" id="WP_184250843.1">
    <property type="nucleotide sequence ID" value="NZ_JACHLR010000057.1"/>
</dbReference>
<accession>A0A7W7KF41</accession>
<protein>
    <submittedName>
        <fullName evidence="2">ABC-type thiamine transport system ATPase subunit</fullName>
    </submittedName>
</protein>
<dbReference type="Pfam" id="PF13191">
    <property type="entry name" value="AAA_16"/>
    <property type="match status" value="1"/>
</dbReference>
<dbReference type="InterPro" id="IPR041664">
    <property type="entry name" value="AAA_16"/>
</dbReference>
<organism evidence="2 3">
    <name type="scientific">Novosphingobium chloroacetimidivorans</name>
    <dbReference type="NCBI Taxonomy" id="1428314"/>
    <lineage>
        <taxon>Bacteria</taxon>
        <taxon>Pseudomonadati</taxon>
        <taxon>Pseudomonadota</taxon>
        <taxon>Alphaproteobacteria</taxon>
        <taxon>Sphingomonadales</taxon>
        <taxon>Sphingomonadaceae</taxon>
        <taxon>Novosphingobium</taxon>
    </lineage>
</organism>
<evidence type="ECO:0000313" key="3">
    <source>
        <dbReference type="Proteomes" id="UP000555448"/>
    </source>
</evidence>
<gene>
    <name evidence="2" type="ORF">HNO88_004453</name>
</gene>
<dbReference type="Gene3D" id="3.40.50.300">
    <property type="entry name" value="P-loop containing nucleotide triphosphate hydrolases"/>
    <property type="match status" value="1"/>
</dbReference>
<evidence type="ECO:0000259" key="1">
    <source>
        <dbReference type="SMART" id="SM00382"/>
    </source>
</evidence>
<dbReference type="PANTHER" id="PTHR34301:SF8">
    <property type="entry name" value="ATPASE DOMAIN-CONTAINING PROTEIN"/>
    <property type="match status" value="1"/>
</dbReference>
<dbReference type="Proteomes" id="UP000555448">
    <property type="component" value="Unassembled WGS sequence"/>
</dbReference>
<dbReference type="EMBL" id="JACHLR010000057">
    <property type="protein sequence ID" value="MBB4861099.1"/>
    <property type="molecule type" value="Genomic_DNA"/>
</dbReference>
<evidence type="ECO:0000313" key="2">
    <source>
        <dbReference type="EMBL" id="MBB4861099.1"/>
    </source>
</evidence>
<dbReference type="InterPro" id="IPR027417">
    <property type="entry name" value="P-loop_NTPase"/>
</dbReference>
<dbReference type="InterPro" id="IPR003593">
    <property type="entry name" value="AAA+_ATPase"/>
</dbReference>
<dbReference type="SUPFAM" id="SSF52540">
    <property type="entry name" value="P-loop containing nucleoside triphosphate hydrolases"/>
    <property type="match status" value="1"/>
</dbReference>
<dbReference type="SMART" id="SM00382">
    <property type="entry name" value="AAA"/>
    <property type="match status" value="1"/>
</dbReference>
<comment type="caution">
    <text evidence="2">The sequence shown here is derived from an EMBL/GenBank/DDBJ whole genome shotgun (WGS) entry which is preliminary data.</text>
</comment>
<proteinExistence type="predicted"/>
<dbReference type="AlphaFoldDB" id="A0A7W7KF41"/>
<sequence>MAKLNIWNWISALGRWLEGGRAPRRLDATLLLDHTSLFEEAPTSPIELSQKNQIRESSERDSRRDQVKVARIFDSAHPVRTRGELFGRADELDTLLSATLDLGQHVIIHGARGSGKTSLVRVYGDHADGHGAVVIYMACEPGASFAELVRPYLSALPAAALAPEERVRFRNALNALPEAFGPRAFVDLVAERVASTVVFIFDEFDRITDPNVKAEMAAAMKLLADSLASVLFMLVGIAHNVADVIECHPSLRRHMRAVSLGRIEPSSVKALIDAGEGATGLKFNDDARAIIARASCGSPFHVRMFCHHAAIAALARGSSSVSRSDAHKGLHSAILQWAAMNSEDAQHFVSLVEDETLLPEIERIARTAALGDRLPSHIGDARALLGSALVPESNSNAAFVFRDSVAPQFLIAYAILAEVAIASDAANRLGGPIDAATL</sequence>
<dbReference type="PANTHER" id="PTHR34301">
    <property type="entry name" value="DNA-BINDING PROTEIN-RELATED"/>
    <property type="match status" value="1"/>
</dbReference>
<feature type="domain" description="AAA+ ATPase" evidence="1">
    <location>
        <begin position="102"/>
        <end position="269"/>
    </location>
</feature>
<name>A0A7W7KF41_9SPHN</name>
<reference evidence="2 3" key="1">
    <citation type="submission" date="2020-08" db="EMBL/GenBank/DDBJ databases">
        <title>Functional genomics of gut bacteria from endangered species of beetles.</title>
        <authorList>
            <person name="Carlos-Shanley C."/>
        </authorList>
    </citation>
    <scope>NUCLEOTIDE SEQUENCE [LARGE SCALE GENOMIC DNA]</scope>
    <source>
        <strain evidence="2 3">S00245</strain>
    </source>
</reference>